<feature type="signal peptide" evidence="15">
    <location>
        <begin position="1"/>
        <end position="24"/>
    </location>
</feature>
<accession>A0AAN9VXN2</accession>
<dbReference type="Gene3D" id="3.90.132.10">
    <property type="entry name" value="Leishmanolysin , domain 2"/>
    <property type="match status" value="1"/>
</dbReference>
<dbReference type="FunFam" id="2.10.55.10:FF:000001">
    <property type="entry name" value="Leishmanolysin like peptidase"/>
    <property type="match status" value="1"/>
</dbReference>
<dbReference type="InterPro" id="IPR001577">
    <property type="entry name" value="Peptidase_M8"/>
</dbReference>
<dbReference type="EC" id="3.4.24.-" evidence="15"/>
<dbReference type="GO" id="GO:0051301">
    <property type="term" value="P:cell division"/>
    <property type="evidence" value="ECO:0007669"/>
    <property type="project" value="UniProtKB-KW"/>
</dbReference>
<dbReference type="FunFam" id="3.90.132.10:FF:000001">
    <property type="entry name" value="leishmanolysin-like peptidase isoform X2"/>
    <property type="match status" value="1"/>
</dbReference>
<dbReference type="GO" id="GO:0006508">
    <property type="term" value="P:proteolysis"/>
    <property type="evidence" value="ECO:0007669"/>
    <property type="project" value="UniProtKB-KW"/>
</dbReference>
<keyword evidence="8 15" id="KW-0378">Hydrolase</keyword>
<dbReference type="Gene3D" id="3.10.170.20">
    <property type="match status" value="1"/>
</dbReference>
<gene>
    <name evidence="16" type="ORF">R5R35_011777</name>
</gene>
<dbReference type="AlphaFoldDB" id="A0AAN9VXN2"/>
<feature type="active site" evidence="13">
    <location>
        <position position="241"/>
    </location>
</feature>
<evidence type="ECO:0000313" key="16">
    <source>
        <dbReference type="EMBL" id="KAK7869707.1"/>
    </source>
</evidence>
<dbReference type="GO" id="GO:0016020">
    <property type="term" value="C:membrane"/>
    <property type="evidence" value="ECO:0007669"/>
    <property type="project" value="InterPro"/>
</dbReference>
<evidence type="ECO:0000256" key="12">
    <source>
        <dbReference type="ARBA" id="ARBA00039717"/>
    </source>
</evidence>
<name>A0AAN9VXN2_9ORTH</name>
<evidence type="ECO:0000256" key="9">
    <source>
        <dbReference type="ARBA" id="ARBA00022833"/>
    </source>
</evidence>
<keyword evidence="7" id="KW-0498">Mitosis</keyword>
<keyword evidence="11" id="KW-0131">Cell cycle</keyword>
<evidence type="ECO:0000256" key="13">
    <source>
        <dbReference type="PIRSR" id="PIRSR601577-1"/>
    </source>
</evidence>
<keyword evidence="6 14" id="KW-0479">Metal-binding</keyword>
<keyword evidence="17" id="KW-1185">Reference proteome</keyword>
<evidence type="ECO:0000256" key="5">
    <source>
        <dbReference type="ARBA" id="ARBA00022670"/>
    </source>
</evidence>
<dbReference type="PANTHER" id="PTHR10942">
    <property type="entry name" value="LEISHMANOLYSIN-LIKE PEPTIDASE"/>
    <property type="match status" value="1"/>
</dbReference>
<evidence type="ECO:0000256" key="2">
    <source>
        <dbReference type="ARBA" id="ARBA00005860"/>
    </source>
</evidence>
<dbReference type="Proteomes" id="UP001378592">
    <property type="component" value="Unassembled WGS sequence"/>
</dbReference>
<evidence type="ECO:0000256" key="3">
    <source>
        <dbReference type="ARBA" id="ARBA00022490"/>
    </source>
</evidence>
<comment type="caution">
    <text evidence="16">The sequence shown here is derived from an EMBL/GenBank/DDBJ whole genome shotgun (WGS) entry which is preliminary data.</text>
</comment>
<keyword evidence="10 14" id="KW-0482">Metalloprotease</keyword>
<dbReference type="Pfam" id="PF01457">
    <property type="entry name" value="Peptidase_M8"/>
    <property type="match status" value="2"/>
</dbReference>
<evidence type="ECO:0000256" key="1">
    <source>
        <dbReference type="ARBA" id="ARBA00004496"/>
    </source>
</evidence>
<feature type="chain" id="PRO_5042668162" description="Leishmanolysin-like peptidase" evidence="15">
    <location>
        <begin position="25"/>
        <end position="672"/>
    </location>
</feature>
<feature type="binding site" evidence="14">
    <location>
        <position position="240"/>
    </location>
    <ligand>
        <name>Zn(2+)</name>
        <dbReference type="ChEBI" id="CHEBI:29105"/>
        <note>catalytic</note>
    </ligand>
</feature>
<dbReference type="GO" id="GO:0046872">
    <property type="term" value="F:metal ion binding"/>
    <property type="evidence" value="ECO:0007669"/>
    <property type="project" value="UniProtKB-KW"/>
</dbReference>
<dbReference type="PANTHER" id="PTHR10942:SF0">
    <property type="entry name" value="LEISHMANOLYSIN-LIKE PEPTIDASE"/>
    <property type="match status" value="1"/>
</dbReference>
<reference evidence="16 17" key="1">
    <citation type="submission" date="2024-03" db="EMBL/GenBank/DDBJ databases">
        <title>The genome assembly and annotation of the cricket Gryllus longicercus Weissman &amp; Gray.</title>
        <authorList>
            <person name="Szrajer S."/>
            <person name="Gray D."/>
            <person name="Ylla G."/>
        </authorList>
    </citation>
    <scope>NUCLEOTIDE SEQUENCE [LARGE SCALE GENOMIC DNA]</scope>
    <source>
        <strain evidence="16">DAG 2021-001</strain>
        <tissue evidence="16">Whole body minus gut</tissue>
    </source>
</reference>
<dbReference type="GO" id="GO:0004222">
    <property type="term" value="F:metalloendopeptidase activity"/>
    <property type="evidence" value="ECO:0007669"/>
    <property type="project" value="UniProtKB-UniRule"/>
</dbReference>
<comment type="subcellular location">
    <subcellularLocation>
        <location evidence="1">Cytoplasm</location>
    </subcellularLocation>
</comment>
<dbReference type="SUPFAM" id="SSF55486">
    <property type="entry name" value="Metalloproteases ('zincins'), catalytic domain"/>
    <property type="match status" value="1"/>
</dbReference>
<evidence type="ECO:0000256" key="7">
    <source>
        <dbReference type="ARBA" id="ARBA00022776"/>
    </source>
</evidence>
<dbReference type="GO" id="GO:0007155">
    <property type="term" value="P:cell adhesion"/>
    <property type="evidence" value="ECO:0007669"/>
    <property type="project" value="InterPro"/>
</dbReference>
<dbReference type="EMBL" id="JAZDUA010000070">
    <property type="protein sequence ID" value="KAK7869707.1"/>
    <property type="molecule type" value="Genomic_DNA"/>
</dbReference>
<comment type="cofactor">
    <cofactor evidence="14 15">
        <name>Zn(2+)</name>
        <dbReference type="ChEBI" id="CHEBI:29105"/>
    </cofactor>
    <text evidence="14 15">Binds 1 zinc ion per subunit.</text>
</comment>
<evidence type="ECO:0000256" key="11">
    <source>
        <dbReference type="ARBA" id="ARBA00023306"/>
    </source>
</evidence>
<evidence type="ECO:0000256" key="6">
    <source>
        <dbReference type="ARBA" id="ARBA00022723"/>
    </source>
</evidence>
<keyword evidence="5 15" id="KW-0645">Protease</keyword>
<keyword evidence="15" id="KW-0732">Signal</keyword>
<evidence type="ECO:0000313" key="17">
    <source>
        <dbReference type="Proteomes" id="UP001378592"/>
    </source>
</evidence>
<evidence type="ECO:0000256" key="4">
    <source>
        <dbReference type="ARBA" id="ARBA00022618"/>
    </source>
</evidence>
<protein>
    <recommendedName>
        <fullName evidence="12 15">Leishmanolysin-like peptidase</fullName>
        <ecNumber evidence="15">3.4.24.-</ecNumber>
    </recommendedName>
</protein>
<feature type="binding site" evidence="14">
    <location>
        <position position="244"/>
    </location>
    <ligand>
        <name>Zn(2+)</name>
        <dbReference type="ChEBI" id="CHEBI:29105"/>
        <note>catalytic</note>
    </ligand>
</feature>
<sequence length="672" mass="75459">MAAKVKWKHWLSVLLTAFVISVNGMFVHRQCNHVHPKDHEVVHGVHTGPAHVIRKRSPDQPLRVLLHYDESVYRLDQEKFALINDTVLPEAVRFWEAALMVRKAEDVIRLNRKCENNDVFYLGNDPRPFCKNACESVTMCGEVPVPEEHLEACHTCNATGQACAEGGPPPGRGIVGADFVFYVSALETARCHRGLTVAYAAHCQQEAALDRPVAGHANLCPGAISTKPQELQVLLSTVKHEMLHALGFSVSLFAFWRDDAGAPLTPRGRLGKPQLNARLQARQWSERVIRGAVRERWGVAGGRVQRHVQLLVTPRVVREVRAHFACDALEGAELEDQGEDGTALTHWEKRLFENEAMTGTHTQNPVYSRLTLALLEDTGWYRANYSLAQPLFWGKGLGCDFAMRSCKDWMESRAARGESPHPFCNKVKRDPLETECTEDRSSVALCNLVEHPDKLPLMYRNFDSIPHVKAGEEAYYGGSVSLADFCPYIQEFTWRSRNVVVRGSHCRFPDNAPQEEKNFALEQYGPDSLCLDHPPRMWEERSCRQVRQWQHWGSGCYRYACHSGRLHLEVANYTYTCYYPRQEVPIRIMAYGWLHQGALLCPPCEELCQEELASKGERCKPASPPPRGVFYPRDELRCAAALAHPPAAAALAAAVALLAALAARAQRLPGVL</sequence>
<proteinExistence type="inferred from homology"/>
<dbReference type="Gene3D" id="2.10.55.10">
    <property type="entry name" value="Leishmanolysin domain 3"/>
    <property type="match status" value="1"/>
</dbReference>
<feature type="binding site" evidence="14">
    <location>
        <position position="346"/>
    </location>
    <ligand>
        <name>Zn(2+)</name>
        <dbReference type="ChEBI" id="CHEBI:29105"/>
        <note>catalytic</note>
    </ligand>
</feature>
<keyword evidence="9 14" id="KW-0862">Zinc</keyword>
<dbReference type="GO" id="GO:0005737">
    <property type="term" value="C:cytoplasm"/>
    <property type="evidence" value="ECO:0007669"/>
    <property type="project" value="UniProtKB-SubCell"/>
</dbReference>
<organism evidence="16 17">
    <name type="scientific">Gryllus longicercus</name>
    <dbReference type="NCBI Taxonomy" id="2509291"/>
    <lineage>
        <taxon>Eukaryota</taxon>
        <taxon>Metazoa</taxon>
        <taxon>Ecdysozoa</taxon>
        <taxon>Arthropoda</taxon>
        <taxon>Hexapoda</taxon>
        <taxon>Insecta</taxon>
        <taxon>Pterygota</taxon>
        <taxon>Neoptera</taxon>
        <taxon>Polyneoptera</taxon>
        <taxon>Orthoptera</taxon>
        <taxon>Ensifera</taxon>
        <taxon>Gryllidea</taxon>
        <taxon>Grylloidea</taxon>
        <taxon>Gryllidae</taxon>
        <taxon>Gryllinae</taxon>
        <taxon>Gryllus</taxon>
    </lineage>
</organism>
<evidence type="ECO:0000256" key="14">
    <source>
        <dbReference type="PIRSR" id="PIRSR601577-2"/>
    </source>
</evidence>
<keyword evidence="4" id="KW-0132">Cell division</keyword>
<keyword evidence="3" id="KW-0963">Cytoplasm</keyword>
<evidence type="ECO:0000256" key="15">
    <source>
        <dbReference type="RuleBase" id="RU366077"/>
    </source>
</evidence>
<evidence type="ECO:0000256" key="10">
    <source>
        <dbReference type="ARBA" id="ARBA00023049"/>
    </source>
</evidence>
<comment type="similarity">
    <text evidence="2 15">Belongs to the peptidase M8 family.</text>
</comment>
<evidence type="ECO:0000256" key="8">
    <source>
        <dbReference type="ARBA" id="ARBA00022801"/>
    </source>
</evidence>